<evidence type="ECO:0000313" key="1">
    <source>
        <dbReference type="EMBL" id="POM81778.1"/>
    </source>
</evidence>
<sequence>MVRMGSEKKADQEEDDGIAVAHIDALTVQASLLDSGADDSLASVGVRDTMRMYPVGGGMLVVSRKIRFDEVTLETPAGPLMLRGLVCWINEGDKSLALTISRLVMKRLGYETPKLLAASKARSDEYQLDDMDTPAAADRNFTCMHALMRDKTQDYFQPNEIDELVTTPSLPSAPDHEGV</sequence>
<reference evidence="1 2" key="1">
    <citation type="journal article" date="2017" name="Genome Biol. Evol.">
        <title>Phytophthora megakarya and P. palmivora, closely related causal agents of cacao black pod rot, underwent increases in genome sizes and gene numbers by different mechanisms.</title>
        <authorList>
            <person name="Ali S.S."/>
            <person name="Shao J."/>
            <person name="Lary D.J."/>
            <person name="Kronmiller B."/>
            <person name="Shen D."/>
            <person name="Strem M.D."/>
            <person name="Amoako-Attah I."/>
            <person name="Akrofi A.Y."/>
            <person name="Begoude B.A."/>
            <person name="Ten Hoopen G.M."/>
            <person name="Coulibaly K."/>
            <person name="Kebe B.I."/>
            <person name="Melnick R.L."/>
            <person name="Guiltinan M.J."/>
            <person name="Tyler B.M."/>
            <person name="Meinhardt L.W."/>
            <person name="Bailey B.A."/>
        </authorList>
    </citation>
    <scope>NUCLEOTIDE SEQUENCE [LARGE SCALE GENOMIC DNA]</scope>
    <source>
        <strain evidence="2">sbr112.9</strain>
    </source>
</reference>
<evidence type="ECO:0008006" key="3">
    <source>
        <dbReference type="Google" id="ProtNLM"/>
    </source>
</evidence>
<dbReference type="Proteomes" id="UP000237271">
    <property type="component" value="Unassembled WGS sequence"/>
</dbReference>
<organism evidence="1 2">
    <name type="scientific">Phytophthora palmivora</name>
    <dbReference type="NCBI Taxonomy" id="4796"/>
    <lineage>
        <taxon>Eukaryota</taxon>
        <taxon>Sar</taxon>
        <taxon>Stramenopiles</taxon>
        <taxon>Oomycota</taxon>
        <taxon>Peronosporomycetes</taxon>
        <taxon>Peronosporales</taxon>
        <taxon>Peronosporaceae</taxon>
        <taxon>Phytophthora</taxon>
    </lineage>
</organism>
<evidence type="ECO:0000313" key="2">
    <source>
        <dbReference type="Proteomes" id="UP000237271"/>
    </source>
</evidence>
<accession>A0A2P4YVE5</accession>
<dbReference type="OrthoDB" id="129090at2759"/>
<keyword evidence="2" id="KW-1185">Reference proteome</keyword>
<proteinExistence type="predicted"/>
<name>A0A2P4YVE5_9STRA</name>
<comment type="caution">
    <text evidence="1">The sequence shown here is derived from an EMBL/GenBank/DDBJ whole genome shotgun (WGS) entry which is preliminary data.</text>
</comment>
<dbReference type="AlphaFoldDB" id="A0A2P4YVE5"/>
<protein>
    <recommendedName>
        <fullName evidence="3">Peptidase A2 domain-containing protein</fullName>
    </recommendedName>
</protein>
<dbReference type="EMBL" id="NCKW01000018">
    <property type="protein sequence ID" value="POM81778.1"/>
    <property type="molecule type" value="Genomic_DNA"/>
</dbReference>
<gene>
    <name evidence="1" type="ORF">PHPALM_202</name>
</gene>